<organism evidence="2 3">
    <name type="scientific">Oryza sativa subsp. japonica</name>
    <name type="common">Rice</name>
    <dbReference type="NCBI Taxonomy" id="39947"/>
    <lineage>
        <taxon>Eukaryota</taxon>
        <taxon>Viridiplantae</taxon>
        <taxon>Streptophyta</taxon>
        <taxon>Embryophyta</taxon>
        <taxon>Tracheophyta</taxon>
        <taxon>Spermatophyta</taxon>
        <taxon>Magnoliopsida</taxon>
        <taxon>Liliopsida</taxon>
        <taxon>Poales</taxon>
        <taxon>Poaceae</taxon>
        <taxon>BOP clade</taxon>
        <taxon>Oryzoideae</taxon>
        <taxon>Oryzeae</taxon>
        <taxon>Oryzinae</taxon>
        <taxon>Oryza</taxon>
        <taxon>Oryza sativa</taxon>
    </lineage>
</organism>
<reference evidence="3" key="1">
    <citation type="journal article" date="2005" name="Nature">
        <title>The map-based sequence of the rice genome.</title>
        <authorList>
            <consortium name="International rice genome sequencing project (IRGSP)"/>
            <person name="Matsumoto T."/>
            <person name="Wu J."/>
            <person name="Kanamori H."/>
            <person name="Katayose Y."/>
            <person name="Fujisawa M."/>
            <person name="Namiki N."/>
            <person name="Mizuno H."/>
            <person name="Yamamoto K."/>
            <person name="Antonio B.A."/>
            <person name="Baba T."/>
            <person name="Sakata K."/>
            <person name="Nagamura Y."/>
            <person name="Aoki H."/>
            <person name="Arikawa K."/>
            <person name="Arita K."/>
            <person name="Bito T."/>
            <person name="Chiden Y."/>
            <person name="Fujitsuka N."/>
            <person name="Fukunaka R."/>
            <person name="Hamada M."/>
            <person name="Harada C."/>
            <person name="Hayashi A."/>
            <person name="Hijishita S."/>
            <person name="Honda M."/>
            <person name="Hosokawa S."/>
            <person name="Ichikawa Y."/>
            <person name="Idonuma A."/>
            <person name="Iijima M."/>
            <person name="Ikeda M."/>
            <person name="Ikeno M."/>
            <person name="Ito K."/>
            <person name="Ito S."/>
            <person name="Ito T."/>
            <person name="Ito Y."/>
            <person name="Ito Y."/>
            <person name="Iwabuchi A."/>
            <person name="Kamiya K."/>
            <person name="Karasawa W."/>
            <person name="Kurita K."/>
            <person name="Katagiri S."/>
            <person name="Kikuta A."/>
            <person name="Kobayashi H."/>
            <person name="Kobayashi N."/>
            <person name="Machita K."/>
            <person name="Maehara T."/>
            <person name="Masukawa M."/>
            <person name="Mizubayashi T."/>
            <person name="Mukai Y."/>
            <person name="Nagasaki H."/>
            <person name="Nagata Y."/>
            <person name="Naito S."/>
            <person name="Nakashima M."/>
            <person name="Nakama Y."/>
            <person name="Nakamichi Y."/>
            <person name="Nakamura M."/>
            <person name="Meguro A."/>
            <person name="Negishi M."/>
            <person name="Ohta I."/>
            <person name="Ohta T."/>
            <person name="Okamoto M."/>
            <person name="Ono N."/>
            <person name="Saji S."/>
            <person name="Sakaguchi M."/>
            <person name="Sakai K."/>
            <person name="Shibata M."/>
            <person name="Shimokawa T."/>
            <person name="Song J."/>
            <person name="Takazaki Y."/>
            <person name="Terasawa K."/>
            <person name="Tsugane M."/>
            <person name="Tsuji K."/>
            <person name="Ueda S."/>
            <person name="Waki K."/>
            <person name="Yamagata H."/>
            <person name="Yamamoto M."/>
            <person name="Yamamoto S."/>
            <person name="Yamane H."/>
            <person name="Yoshiki S."/>
            <person name="Yoshihara R."/>
            <person name="Yukawa K."/>
            <person name="Zhong H."/>
            <person name="Yano M."/>
            <person name="Yuan Q."/>
            <person name="Ouyang S."/>
            <person name="Liu J."/>
            <person name="Jones K.M."/>
            <person name="Gansberger K."/>
            <person name="Moffat K."/>
            <person name="Hill J."/>
            <person name="Bera J."/>
            <person name="Fadrosh D."/>
            <person name="Jin S."/>
            <person name="Johri S."/>
            <person name="Kim M."/>
            <person name="Overton L."/>
            <person name="Reardon M."/>
            <person name="Tsitrin T."/>
            <person name="Vuong H."/>
            <person name="Weaver B."/>
            <person name="Ciecko A."/>
            <person name="Tallon L."/>
            <person name="Jackson J."/>
            <person name="Pai G."/>
            <person name="Aken S.V."/>
            <person name="Utterback T."/>
            <person name="Reidmuller S."/>
            <person name="Feldblyum T."/>
            <person name="Hsiao J."/>
            <person name="Zismann V."/>
            <person name="Iobst S."/>
            <person name="de Vazeille A.R."/>
            <person name="Buell C.R."/>
            <person name="Ying K."/>
            <person name="Li Y."/>
            <person name="Lu T."/>
            <person name="Huang Y."/>
            <person name="Zhao Q."/>
            <person name="Feng Q."/>
            <person name="Zhang L."/>
            <person name="Zhu J."/>
            <person name="Weng Q."/>
            <person name="Mu J."/>
            <person name="Lu Y."/>
            <person name="Fan D."/>
            <person name="Liu Y."/>
            <person name="Guan J."/>
            <person name="Zhang Y."/>
            <person name="Yu S."/>
            <person name="Liu X."/>
            <person name="Zhang Y."/>
            <person name="Hong G."/>
            <person name="Han B."/>
            <person name="Choisne N."/>
            <person name="Demange N."/>
            <person name="Orjeda G."/>
            <person name="Samain S."/>
            <person name="Cattolico L."/>
            <person name="Pelletier E."/>
            <person name="Couloux A."/>
            <person name="Segurens B."/>
            <person name="Wincker P."/>
            <person name="D'Hont A."/>
            <person name="Scarpelli C."/>
            <person name="Weissenbach J."/>
            <person name="Salanoubat M."/>
            <person name="Quetier F."/>
            <person name="Yu Y."/>
            <person name="Kim H.R."/>
            <person name="Rambo T."/>
            <person name="Currie J."/>
            <person name="Collura K."/>
            <person name="Luo M."/>
            <person name="Yang T."/>
            <person name="Ammiraju J.S.S."/>
            <person name="Engler F."/>
            <person name="Soderlund C."/>
            <person name="Wing R.A."/>
            <person name="Palmer L.E."/>
            <person name="de la Bastide M."/>
            <person name="Spiegel L."/>
            <person name="Nascimento L."/>
            <person name="Zutavern T."/>
            <person name="O'Shaughnessy A."/>
            <person name="Dike S."/>
            <person name="Dedhia N."/>
            <person name="Preston R."/>
            <person name="Balija V."/>
            <person name="McCombie W.R."/>
            <person name="Chow T."/>
            <person name="Chen H."/>
            <person name="Chung M."/>
            <person name="Chen C."/>
            <person name="Shaw J."/>
            <person name="Wu H."/>
            <person name="Hsiao K."/>
            <person name="Chao Y."/>
            <person name="Chu M."/>
            <person name="Cheng C."/>
            <person name="Hour A."/>
            <person name="Lee P."/>
            <person name="Lin S."/>
            <person name="Lin Y."/>
            <person name="Liou J."/>
            <person name="Liu S."/>
            <person name="Hsing Y."/>
            <person name="Raghuvanshi S."/>
            <person name="Mohanty A."/>
            <person name="Bharti A.K."/>
            <person name="Gaur A."/>
            <person name="Gupta V."/>
            <person name="Kumar D."/>
            <person name="Ravi V."/>
            <person name="Vij S."/>
            <person name="Kapur A."/>
            <person name="Khurana P."/>
            <person name="Khurana P."/>
            <person name="Khurana J.P."/>
            <person name="Tyagi A.K."/>
            <person name="Gaikwad K."/>
            <person name="Singh A."/>
            <person name="Dalal V."/>
            <person name="Srivastava S."/>
            <person name="Dixit A."/>
            <person name="Pal A.K."/>
            <person name="Ghazi I.A."/>
            <person name="Yadav M."/>
            <person name="Pandit A."/>
            <person name="Bhargava A."/>
            <person name="Sureshbabu K."/>
            <person name="Batra K."/>
            <person name="Sharma T.R."/>
            <person name="Mohapatra T."/>
            <person name="Singh N.K."/>
            <person name="Messing J."/>
            <person name="Nelson A.B."/>
            <person name="Fuks G."/>
            <person name="Kavchok S."/>
            <person name="Keizer G."/>
            <person name="Linton E."/>
            <person name="Llaca V."/>
            <person name="Song R."/>
            <person name="Tanyolac B."/>
            <person name="Young S."/>
            <person name="Ho-Il K."/>
            <person name="Hahn J.H."/>
            <person name="Sangsakoo G."/>
            <person name="Vanavichit A."/>
            <person name="de Mattos Luiz.A.T."/>
            <person name="Zimmer P.D."/>
            <person name="Malone G."/>
            <person name="Dellagostin O."/>
            <person name="de Oliveira A.C."/>
            <person name="Bevan M."/>
            <person name="Bancroft I."/>
            <person name="Minx P."/>
            <person name="Cordum H."/>
            <person name="Wilson R."/>
            <person name="Cheng Z."/>
            <person name="Jin W."/>
            <person name="Jiang J."/>
            <person name="Leong S.A."/>
            <person name="Iwama H."/>
            <person name="Gojobori T."/>
            <person name="Itoh T."/>
            <person name="Niimura Y."/>
            <person name="Fujii Y."/>
            <person name="Habara T."/>
            <person name="Sakai H."/>
            <person name="Sato Y."/>
            <person name="Wilson G."/>
            <person name="Kumar K."/>
            <person name="McCouch S."/>
            <person name="Juretic N."/>
            <person name="Hoen D."/>
            <person name="Wright S."/>
            <person name="Bruskiewich R."/>
            <person name="Bureau T."/>
            <person name="Miyao A."/>
            <person name="Hirochika H."/>
            <person name="Nishikawa T."/>
            <person name="Kadowaki K."/>
            <person name="Sugiura M."/>
            <person name="Burr B."/>
            <person name="Sasaki T."/>
        </authorList>
    </citation>
    <scope>NUCLEOTIDE SEQUENCE [LARGE SCALE GENOMIC DNA]</scope>
    <source>
        <strain evidence="3">cv. Nipponbare</strain>
    </source>
</reference>
<dbReference type="EMBL" id="AP014957">
    <property type="protein sequence ID" value="BAS70353.1"/>
    <property type="molecule type" value="Genomic_DNA"/>
</dbReference>
<reference evidence="2 3" key="3">
    <citation type="journal article" date="2013" name="Rice">
        <title>Improvement of the Oryza sativa Nipponbare reference genome using next generation sequence and optical map data.</title>
        <authorList>
            <person name="Kawahara Y."/>
            <person name="de la Bastide M."/>
            <person name="Hamilton J.P."/>
            <person name="Kanamori H."/>
            <person name="McCombie W.R."/>
            <person name="Ouyang S."/>
            <person name="Schwartz D.C."/>
            <person name="Tanaka T."/>
            <person name="Wu J."/>
            <person name="Zhou S."/>
            <person name="Childs K.L."/>
            <person name="Davidson R.M."/>
            <person name="Lin H."/>
            <person name="Quesada-Ocampo L."/>
            <person name="Vaillancourt B."/>
            <person name="Sakai H."/>
            <person name="Lee S.S."/>
            <person name="Kim J."/>
            <person name="Numa H."/>
            <person name="Itoh T."/>
            <person name="Buell C.R."/>
            <person name="Matsumoto T."/>
        </authorList>
    </citation>
    <scope>NUCLEOTIDE SEQUENCE [LARGE SCALE GENOMIC DNA]</scope>
    <source>
        <strain evidence="3">cv. Nipponbare</strain>
    </source>
</reference>
<dbReference type="InParanoid" id="A0A0N7KCB5"/>
<evidence type="ECO:0000313" key="2">
    <source>
        <dbReference type="EMBL" id="BAS70353.1"/>
    </source>
</evidence>
<accession>A0A0N7KCB5</accession>
<dbReference type="Proteomes" id="UP000059680">
    <property type="component" value="Chromosome 1"/>
</dbReference>
<keyword evidence="3" id="KW-1185">Reference proteome</keyword>
<feature type="region of interest" description="Disordered" evidence="1">
    <location>
        <begin position="1"/>
        <end position="25"/>
    </location>
</feature>
<feature type="region of interest" description="Disordered" evidence="1">
    <location>
        <begin position="75"/>
        <end position="101"/>
    </location>
</feature>
<proteinExistence type="predicted"/>
<dbReference type="Gramene" id="Os01t0144380-01">
    <property type="protein sequence ID" value="Os01t0144380-01"/>
    <property type="gene ID" value="Os01g0144380"/>
</dbReference>
<gene>
    <name evidence="2" type="ordered locus">Os01g0144380</name>
    <name evidence="2" type="ORF">OSNPB_010144380</name>
</gene>
<feature type="compositionally biased region" description="Gly residues" evidence="1">
    <location>
        <begin position="89"/>
        <end position="101"/>
    </location>
</feature>
<name>A0A0N7KCB5_ORYSJ</name>
<sequence length="129" mass="13257">MLRKATRGSASPAHLHGTKPPRHFTESTYGTEALLGLGFGGGGSFRAAAGGRSYPMRKVEAPLSMTMGVVLGKPAKSVSRSGRYPDGMPAGGDGLAGGGGGGGEGFEGHFGKFCRLVSLRRPRRELAVL</sequence>
<evidence type="ECO:0000256" key="1">
    <source>
        <dbReference type="SAM" id="MobiDB-lite"/>
    </source>
</evidence>
<dbReference type="AlphaFoldDB" id="A0A0N7KCB5"/>
<protein>
    <submittedName>
        <fullName evidence="2">Os01g0144380 protein</fullName>
    </submittedName>
</protein>
<evidence type="ECO:0000313" key="3">
    <source>
        <dbReference type="Proteomes" id="UP000059680"/>
    </source>
</evidence>
<dbReference type="PaxDb" id="39947-A0A0N7KCB5"/>
<reference evidence="2 3" key="2">
    <citation type="journal article" date="2013" name="Plant Cell Physiol.">
        <title>Rice Annotation Project Database (RAP-DB): an integrative and interactive database for rice genomics.</title>
        <authorList>
            <person name="Sakai H."/>
            <person name="Lee S.S."/>
            <person name="Tanaka T."/>
            <person name="Numa H."/>
            <person name="Kim J."/>
            <person name="Kawahara Y."/>
            <person name="Wakimoto H."/>
            <person name="Yang C.C."/>
            <person name="Iwamoto M."/>
            <person name="Abe T."/>
            <person name="Yamada Y."/>
            <person name="Muto A."/>
            <person name="Inokuchi H."/>
            <person name="Ikemura T."/>
            <person name="Matsumoto T."/>
            <person name="Sasaki T."/>
            <person name="Itoh T."/>
        </authorList>
    </citation>
    <scope>NUCLEOTIDE SEQUENCE [LARGE SCALE GENOMIC DNA]</scope>
    <source>
        <strain evidence="3">cv. Nipponbare</strain>
    </source>
</reference>